<dbReference type="EC" id="2.7.13.3" evidence="2"/>
<proteinExistence type="predicted"/>
<evidence type="ECO:0000313" key="7">
    <source>
        <dbReference type="Proteomes" id="UP000192333"/>
    </source>
</evidence>
<comment type="catalytic activity">
    <reaction evidence="1">
        <text>ATP + protein L-histidine = ADP + protein N-phospho-L-histidine.</text>
        <dbReference type="EC" id="2.7.13.3"/>
    </reaction>
</comment>
<dbReference type="InterPro" id="IPR005467">
    <property type="entry name" value="His_kinase_dom"/>
</dbReference>
<feature type="domain" description="Histidine kinase" evidence="5">
    <location>
        <begin position="2451"/>
        <end position="2706"/>
    </location>
</feature>
<evidence type="ECO:0000313" key="6">
    <source>
        <dbReference type="EMBL" id="SMD42826.1"/>
    </source>
</evidence>
<dbReference type="PANTHER" id="PTHR43065:SF42">
    <property type="entry name" value="TWO-COMPONENT SENSOR PPRA"/>
    <property type="match status" value="1"/>
</dbReference>
<organism evidence="6 7">
    <name type="scientific">Aquiflexum balticum DSM 16537</name>
    <dbReference type="NCBI Taxonomy" id="758820"/>
    <lineage>
        <taxon>Bacteria</taxon>
        <taxon>Pseudomonadati</taxon>
        <taxon>Bacteroidota</taxon>
        <taxon>Cytophagia</taxon>
        <taxon>Cytophagales</taxon>
        <taxon>Cyclobacteriaceae</taxon>
        <taxon>Aquiflexum</taxon>
    </lineage>
</organism>
<dbReference type="GO" id="GO:0000155">
    <property type="term" value="F:phosphorelay sensor kinase activity"/>
    <property type="evidence" value="ECO:0007669"/>
    <property type="project" value="InterPro"/>
</dbReference>
<dbReference type="PANTHER" id="PTHR43065">
    <property type="entry name" value="SENSOR HISTIDINE KINASE"/>
    <property type="match status" value="1"/>
</dbReference>
<keyword evidence="6" id="KW-0418">Kinase</keyword>
<dbReference type="InterPro" id="IPR004358">
    <property type="entry name" value="Sig_transdc_His_kin-like_C"/>
</dbReference>
<keyword evidence="3" id="KW-0597">Phosphoprotein</keyword>
<dbReference type="SUPFAM" id="SSF55874">
    <property type="entry name" value="ATPase domain of HSP90 chaperone/DNA topoisomerase II/histidine kinase"/>
    <property type="match status" value="1"/>
</dbReference>
<dbReference type="OrthoDB" id="9806995at2"/>
<dbReference type="InterPro" id="IPR036097">
    <property type="entry name" value="HisK_dim/P_sf"/>
</dbReference>
<dbReference type="InterPro" id="IPR036890">
    <property type="entry name" value="HATPase_C_sf"/>
</dbReference>
<dbReference type="Pfam" id="PF02518">
    <property type="entry name" value="HATPase_c"/>
    <property type="match status" value="1"/>
</dbReference>
<dbReference type="Proteomes" id="UP000192333">
    <property type="component" value="Chromosome I"/>
</dbReference>
<sequence>MKVTPALKKELAQWLETYWTTYLKGDIETWATFLRDDYRNIGGTKEEIWNSKQEIIDYTNSILSQMLGTVEIRNQEVELIPYGEYMMVHEFTDIYVKAEGEWILYSPFRMSSLLEKTDTGWIAIHQHGSYPDMKAMVGEAFSMDAVKAENAKLLEMVKSRTLQLEIEAALERVRAVAMGMKKPEDMLDVCQAISEQLQQFGVEKIRNVQTAIIDENIGQYLCYQYFTPYDKTTIEKTEYLKSPVEHGMVRQMLASRDGYFIGRLSGKDLEDFRIHRKEENHFPDPFLDKAAELDYCFLSIGEGGLGLTLYKTMAEDVLTLFKRFHQVFSLAYQRFRDIQKAEKQAREAQIEAALERVRAQTMAMHNSEDVGKCVVKMFSELTALGVDEGTRFGIGILNHDNENNQLWTARKDGAEVNMHIGNINMASHPLLKSARQAWKEQIPLHKYVLEGADLLNYYQMLNNAPDYKIQIPIEKLPKKEIQHCFIFEHGFFYAFTPREFQSELIHITKRFSSLFEQTYRRYLDLVKAEAQAREAQVEAALERVRSRTMAMHHTEELKEVIQVVFDQFVGLKIHVDHAGFILDYKEREDMHIWLADHQQGVPTEISIPYFDSPHWNSYLEAKAKQESFFANLLPFEVKNKFYQDLFELIPELTEEAQQAIFSKPALAISTVLLDNVGLYIEHYSMTPYTAEENKILMRFGKVFQQTYTRFLDLQKAEEQAREAQIEAGLERVRARAMAMHKSDELGQAAEVLYKELRILGLSDFINCGYVEIDEQNQCQYGWMTNSKGQSMERFYLPLIGEPILQKRYNAWKRKVPVFCQVVEGKELKDHLSFVNPQLGSQEVREHVKKNFPSPTIFYSGNFSDGYLSFITGTPIGSDGELLLNKFTRVFEMTYKRFLDLRKAEAQARESQIEAGLERVRSRTMAMQKSEELAEVSINLFEQVEKLGIKTWSTGFNVWLEGDTSYIDWVVNSASRKFIEPYKVDLSVHPSFMEISRAKKQGDDFFVHETEGETLEELYRLLSQMAKTQFQDIVKAGFQLPEHQINHYVFGSKVSLMFITFDPCPEAHDIFKRFGKVFEQTYTRFLDLQRAEAQAREAQIEAALEKVRSRSLAMHKSDELKEVVSVLFEKLKDLQIPFTAVGIATNIEGSKDLNAFVCGQNEAGLVITNYRLPYFDNPVPKDLYSAIEKQLDYFVGHYSKEEKDSFYEYVIEHTDEFRHLPEDIKRMIFDSTNYTISMVSVKNAVFNVNDFEGKVLAESEIDIIKRFARVFDQAYIRFLDLQKAEAQAREAQIEAGLERVRSKSLAMHKTAELQSVIHTVHQELLNLNISISGGSFIVINSEIDNEIQCWGSGGTADTSDRVHIPHFEKPFYTHLLNGIKNGPNFFTEEYTQEEKIEFFTFLFHHEPWSKLSAKEKKNTLSAPGGYTRSCAVAKHTSIFIINHFGEKFSEAENAILKRFGKVFEQSYTRFLDLQKAEAQAREAEIQLALERVRARTMAMQKSDELRETIGIIFEQLVKLGFDVRQCSVSLIDHEKREIESFQSAEVLSVLPQSIKTPFIEGPLFDKLVKGGIFNKSGYTVNILEGEDKVAFDDYIFQYTPFQFAPEEVAAFMRSVKKLIICRAHMSFGFVEIVTNDEPISSEEADILQRLSQVFEQTYIRFLDLQKAEAQAREAQIEAALERVRSRSMAMRKSEELADLSLELVKQVQALGVATWFCAFNIYMEDGSGSLEWGSNGEGTFPRYVTPREGIFLRYYEAGQQGESLLVNEIGANECPAHYDYLCSLPGVGDQLLKMKEAGIPFPTAQIDHVAYFKYGYLLFITYEPTPESHDIFKRFAKVFEQTYTRFLDLQKAESQAREAKVEAALEKVRSRTMGMQSSDELQEVANIMFLEIQTLNIPAWSCGYNILSADKKVATNFMSNEGTIQKPFDLPLTKENSLLEFYHFLQSEESFFTQELEGKALESHYNFMKSLPELTPVFNGLEEAGIALPTYQINHLCKFTHGYLLFITYKPVQDAHDIFKRFTKVFDQTYTRFLDLQKAEKQAREAQIENALEKVRSRSLAMQSPDELIEVAQLLREEMGALGVEELETSSIYIQDESSGLTQCWFTIKNPDNPGKAITDQMTIDLQDTWVGRKMDEFYRSKGKQTSILMQGEGRIEWIRYCEKKSDLFGTSNFYGETIPDRTYHLYKFSNGYIGAAAPGEISSESWELLKRATTVFSFAYTRFRDLQMAQASARTAMRQASLDRVRADISSMRNADDLDRITPLIFKELTVLGVPFIRCGVFIIQEKQKIVEAYLSSPEGNSLGVLRLPYKASELTYQTVEAWRKGEVYKQHWNKEDFIQWINQLMKEDQIQDGSTYQGTAAPPESLDLHFVPFAQGMLYVGAVCPLDEKELELVQTLAKAFSIAYARFEDFVKLEQAKAEVESAMSELKATQSQLVQQEKLASLGQLTAGIAHEIKNPLNFVNNFSEVSIEMIEEIQEERSKSQETRDETLVDEILEDIKSNLQKVHQHGSRANGIVTSMLQHSRGGSGKKEPTDLNALIKEYVNLSFHGMRAGKNPINVEIVLDLDPDLGMVSLIKEDFTRVVINLCNNAFDAMREKVLKTEDGRRKTEDGAVVDGKYLPKLKVTTMLENGRVRLLLEDNGPGIPDEIRDKILQPFFTTKKGTEGTGLGLSITHDIIKAHGGELKVETKIGEGTTFIIDLEKKA</sequence>
<dbReference type="Gene3D" id="3.10.450.50">
    <property type="match status" value="1"/>
</dbReference>
<evidence type="ECO:0000256" key="4">
    <source>
        <dbReference type="SAM" id="Coils"/>
    </source>
</evidence>
<dbReference type="InterPro" id="IPR003661">
    <property type="entry name" value="HisK_dim/P_dom"/>
</dbReference>
<evidence type="ECO:0000259" key="5">
    <source>
        <dbReference type="PROSITE" id="PS50109"/>
    </source>
</evidence>
<dbReference type="SMART" id="SM00388">
    <property type="entry name" value="HisKA"/>
    <property type="match status" value="1"/>
</dbReference>
<gene>
    <name evidence="6" type="ORF">SAMN00777080_1391</name>
</gene>
<dbReference type="PROSITE" id="PS50109">
    <property type="entry name" value="HIS_KIN"/>
    <property type="match status" value="1"/>
</dbReference>
<dbReference type="SUPFAM" id="SSF54427">
    <property type="entry name" value="NTF2-like"/>
    <property type="match status" value="1"/>
</dbReference>
<evidence type="ECO:0000256" key="3">
    <source>
        <dbReference type="ARBA" id="ARBA00022553"/>
    </source>
</evidence>
<dbReference type="CDD" id="cd00082">
    <property type="entry name" value="HisKA"/>
    <property type="match status" value="1"/>
</dbReference>
<accession>A0A1W2H2W0</accession>
<evidence type="ECO:0000256" key="1">
    <source>
        <dbReference type="ARBA" id="ARBA00000085"/>
    </source>
</evidence>
<dbReference type="EMBL" id="LT838813">
    <property type="protein sequence ID" value="SMD42826.1"/>
    <property type="molecule type" value="Genomic_DNA"/>
</dbReference>
<protein>
    <recommendedName>
        <fullName evidence="2">histidine kinase</fullName>
        <ecNumber evidence="2">2.7.13.3</ecNumber>
    </recommendedName>
</protein>
<dbReference type="InterPro" id="IPR003594">
    <property type="entry name" value="HATPase_dom"/>
</dbReference>
<dbReference type="PRINTS" id="PR00344">
    <property type="entry name" value="BCTRLSENSOR"/>
</dbReference>
<feature type="coiled-coil region" evidence="4">
    <location>
        <begin position="2412"/>
        <end position="2442"/>
    </location>
</feature>
<dbReference type="Gene3D" id="1.10.287.130">
    <property type="match status" value="1"/>
</dbReference>
<dbReference type="InterPro" id="IPR032710">
    <property type="entry name" value="NTF2-like_dom_sf"/>
</dbReference>
<dbReference type="CDD" id="cd00075">
    <property type="entry name" value="HATPase"/>
    <property type="match status" value="1"/>
</dbReference>
<dbReference type="Gene3D" id="3.30.565.10">
    <property type="entry name" value="Histidine kinase-like ATPase, C-terminal domain"/>
    <property type="match status" value="1"/>
</dbReference>
<dbReference type="SUPFAM" id="SSF47384">
    <property type="entry name" value="Homodimeric domain of signal transducing histidine kinase"/>
    <property type="match status" value="1"/>
</dbReference>
<reference evidence="7" key="1">
    <citation type="submission" date="2017-04" db="EMBL/GenBank/DDBJ databases">
        <authorList>
            <person name="Varghese N."/>
            <person name="Submissions S."/>
        </authorList>
    </citation>
    <scope>NUCLEOTIDE SEQUENCE [LARGE SCALE GENOMIC DNA]</scope>
    <source>
        <strain evidence="7">DSM 16537</strain>
    </source>
</reference>
<keyword evidence="7" id="KW-1185">Reference proteome</keyword>
<dbReference type="RefSeq" id="WP_084119586.1">
    <property type="nucleotide sequence ID" value="NZ_LT838813.1"/>
</dbReference>
<dbReference type="Pfam" id="PF13474">
    <property type="entry name" value="SnoaL_3"/>
    <property type="match status" value="1"/>
</dbReference>
<dbReference type="InterPro" id="IPR037401">
    <property type="entry name" value="SnoaL-like"/>
</dbReference>
<dbReference type="SMART" id="SM00387">
    <property type="entry name" value="HATPase_c"/>
    <property type="match status" value="1"/>
</dbReference>
<keyword evidence="6" id="KW-0808">Transferase</keyword>
<evidence type="ECO:0000256" key="2">
    <source>
        <dbReference type="ARBA" id="ARBA00012438"/>
    </source>
</evidence>
<name>A0A1W2H2W0_9BACT</name>
<dbReference type="STRING" id="758820.SAMN00777080_1391"/>
<keyword evidence="4" id="KW-0175">Coiled coil</keyword>